<feature type="non-terminal residue" evidence="6">
    <location>
        <position position="669"/>
    </location>
</feature>
<evidence type="ECO:0000256" key="1">
    <source>
        <dbReference type="ARBA" id="ARBA00022737"/>
    </source>
</evidence>
<proteinExistence type="predicted"/>
<dbReference type="EMBL" id="JARIHO010000030">
    <property type="protein sequence ID" value="KAJ7336844.1"/>
    <property type="molecule type" value="Genomic_DNA"/>
</dbReference>
<feature type="compositionally biased region" description="Low complexity" evidence="3">
    <location>
        <begin position="11"/>
        <end position="20"/>
    </location>
</feature>
<comment type="caution">
    <text evidence="6">The sequence shown here is derived from an EMBL/GenBank/DDBJ whole genome shotgun (WGS) entry which is preliminary data.</text>
</comment>
<dbReference type="PROSITE" id="PS50088">
    <property type="entry name" value="ANK_REPEAT"/>
    <property type="match status" value="2"/>
</dbReference>
<protein>
    <recommendedName>
        <fullName evidence="8">NACHT domain-containing protein</fullName>
    </recommendedName>
</protein>
<evidence type="ECO:0008006" key="8">
    <source>
        <dbReference type="Google" id="ProtNLM"/>
    </source>
</evidence>
<dbReference type="Pfam" id="PF24883">
    <property type="entry name" value="NPHP3_N"/>
    <property type="match status" value="1"/>
</dbReference>
<dbReference type="SUPFAM" id="SSF48403">
    <property type="entry name" value="Ankyrin repeat"/>
    <property type="match status" value="1"/>
</dbReference>
<dbReference type="SMART" id="SM00248">
    <property type="entry name" value="ANK"/>
    <property type="match status" value="2"/>
</dbReference>
<evidence type="ECO:0000256" key="3">
    <source>
        <dbReference type="SAM" id="MobiDB-lite"/>
    </source>
</evidence>
<evidence type="ECO:0000313" key="7">
    <source>
        <dbReference type="Proteomes" id="UP001218218"/>
    </source>
</evidence>
<dbReference type="Proteomes" id="UP001218218">
    <property type="component" value="Unassembled WGS sequence"/>
</dbReference>
<dbReference type="Pfam" id="PF22939">
    <property type="entry name" value="WHD_GPIID"/>
    <property type="match status" value="1"/>
</dbReference>
<name>A0AAD6ZS66_9AGAR</name>
<dbReference type="InterPro" id="IPR036770">
    <property type="entry name" value="Ankyrin_rpt-contain_sf"/>
</dbReference>
<dbReference type="InterPro" id="IPR054471">
    <property type="entry name" value="GPIID_WHD"/>
</dbReference>
<gene>
    <name evidence="6" type="ORF">DFH08DRAFT_749106</name>
</gene>
<dbReference type="Pfam" id="PF12796">
    <property type="entry name" value="Ank_2"/>
    <property type="match status" value="1"/>
</dbReference>
<feature type="repeat" description="ANK" evidence="2">
    <location>
        <begin position="591"/>
        <end position="623"/>
    </location>
</feature>
<evidence type="ECO:0000259" key="4">
    <source>
        <dbReference type="Pfam" id="PF22939"/>
    </source>
</evidence>
<dbReference type="Gene3D" id="3.40.50.300">
    <property type="entry name" value="P-loop containing nucleotide triphosphate hydrolases"/>
    <property type="match status" value="1"/>
</dbReference>
<dbReference type="Gene3D" id="1.25.40.20">
    <property type="entry name" value="Ankyrin repeat-containing domain"/>
    <property type="match status" value="1"/>
</dbReference>
<dbReference type="InterPro" id="IPR002110">
    <property type="entry name" value="Ankyrin_rpt"/>
</dbReference>
<keyword evidence="7" id="KW-1185">Reference proteome</keyword>
<sequence>MWHNVSAERGTSPSADSTSDSDQEKQSDGESPTIKSQTIINKFYRGKGGQGRPAIDEATGTGAIGRAVRAKYNIAQNLTMIDRDMEEKVALVNWLSPINFFRRQATIFETHQPGTGTWLLTDPQFQEWESGLGRTLWCHGSAGAGKTVLASLVVNHFTANPHPVGNIGVACIYLNHKEAEDHTPAKLLAGLWRQLILDKHIGSHAKKLYQQHRKTDTSLSVQDVFEVLHNSLQKFSRVYIIVDAVDEYPETKRNTLLAYLGLMGPKVNLMIMSRPHITPDSSLPNLHTLEIQANNDDIWKYVDERIKSSQSLLKYLQEEPDLEREIHSNITHSVDGMFLLAKLHMDSLASKKNVKEIQGALEALSASIDDSYKNAMEWIEEQDEEKRQIAYSTLTWVANAKRPLTIGELQTALAVEPGAKSLNEDNILKIEVILGTCAGLVLVDEQLSVVRLVHDTAQQYLDSVQAQKFPNAQIEIARSLLTYMTFNEFQSLEHSEILWSDDSPPLFNYSQYCLAHAAGPHEGELRYMILQFLDWAVLQTESLRVLWNSPPWDSWQFEDCPAEPSVLWFAAAANLVETVKFLLAVLPVQQAHSPELAAASYYGHLEMVKLLVQHGADVNAVDESSGSPLEAAAYGGHIDVVQFLIEVGAHINIRSSCHISPLHTASLNG</sequence>
<evidence type="ECO:0000259" key="5">
    <source>
        <dbReference type="Pfam" id="PF24883"/>
    </source>
</evidence>
<dbReference type="InterPro" id="IPR056884">
    <property type="entry name" value="NPHP3-like_N"/>
</dbReference>
<feature type="domain" description="GPI inositol-deacylase winged helix" evidence="4">
    <location>
        <begin position="385"/>
        <end position="463"/>
    </location>
</feature>
<dbReference type="InterPro" id="IPR027417">
    <property type="entry name" value="P-loop_NTPase"/>
</dbReference>
<feature type="repeat" description="ANK" evidence="2">
    <location>
        <begin position="624"/>
        <end position="656"/>
    </location>
</feature>
<organism evidence="6 7">
    <name type="scientific">Mycena albidolilacea</name>
    <dbReference type="NCBI Taxonomy" id="1033008"/>
    <lineage>
        <taxon>Eukaryota</taxon>
        <taxon>Fungi</taxon>
        <taxon>Dikarya</taxon>
        <taxon>Basidiomycota</taxon>
        <taxon>Agaricomycotina</taxon>
        <taxon>Agaricomycetes</taxon>
        <taxon>Agaricomycetidae</taxon>
        <taxon>Agaricales</taxon>
        <taxon>Marasmiineae</taxon>
        <taxon>Mycenaceae</taxon>
        <taxon>Mycena</taxon>
    </lineage>
</organism>
<accession>A0AAD6ZS66</accession>
<evidence type="ECO:0000256" key="2">
    <source>
        <dbReference type="PROSITE-ProRule" id="PRU00023"/>
    </source>
</evidence>
<dbReference type="SUPFAM" id="SSF52540">
    <property type="entry name" value="P-loop containing nucleoside triphosphate hydrolases"/>
    <property type="match status" value="1"/>
</dbReference>
<reference evidence="6" key="1">
    <citation type="submission" date="2023-03" db="EMBL/GenBank/DDBJ databases">
        <title>Massive genome expansion in bonnet fungi (Mycena s.s.) driven by repeated elements and novel gene families across ecological guilds.</title>
        <authorList>
            <consortium name="Lawrence Berkeley National Laboratory"/>
            <person name="Harder C.B."/>
            <person name="Miyauchi S."/>
            <person name="Viragh M."/>
            <person name="Kuo A."/>
            <person name="Thoen E."/>
            <person name="Andreopoulos B."/>
            <person name="Lu D."/>
            <person name="Skrede I."/>
            <person name="Drula E."/>
            <person name="Henrissat B."/>
            <person name="Morin E."/>
            <person name="Kohler A."/>
            <person name="Barry K."/>
            <person name="LaButti K."/>
            <person name="Morin E."/>
            <person name="Salamov A."/>
            <person name="Lipzen A."/>
            <person name="Mereny Z."/>
            <person name="Hegedus B."/>
            <person name="Baldrian P."/>
            <person name="Stursova M."/>
            <person name="Weitz H."/>
            <person name="Taylor A."/>
            <person name="Grigoriev I.V."/>
            <person name="Nagy L.G."/>
            <person name="Martin F."/>
            <person name="Kauserud H."/>
        </authorList>
    </citation>
    <scope>NUCLEOTIDE SEQUENCE</scope>
    <source>
        <strain evidence="6">CBHHK002</strain>
    </source>
</reference>
<dbReference type="AlphaFoldDB" id="A0AAD6ZS66"/>
<evidence type="ECO:0000313" key="6">
    <source>
        <dbReference type="EMBL" id="KAJ7336844.1"/>
    </source>
</evidence>
<feature type="compositionally biased region" description="Polar residues" evidence="3">
    <location>
        <begin position="29"/>
        <end position="39"/>
    </location>
</feature>
<dbReference type="PROSITE" id="PS50297">
    <property type="entry name" value="ANK_REP_REGION"/>
    <property type="match status" value="2"/>
</dbReference>
<keyword evidence="2" id="KW-0040">ANK repeat</keyword>
<dbReference type="PANTHER" id="PTHR10039">
    <property type="entry name" value="AMELOGENIN"/>
    <property type="match status" value="1"/>
</dbReference>
<keyword evidence="1" id="KW-0677">Repeat</keyword>
<feature type="region of interest" description="Disordered" evidence="3">
    <location>
        <begin position="1"/>
        <end position="39"/>
    </location>
</feature>
<feature type="domain" description="Nephrocystin 3-like N-terminal" evidence="5">
    <location>
        <begin position="114"/>
        <end position="274"/>
    </location>
</feature>
<dbReference type="PANTHER" id="PTHR10039:SF15">
    <property type="entry name" value="NACHT DOMAIN-CONTAINING PROTEIN"/>
    <property type="match status" value="1"/>
</dbReference>